<accession>A0A9N9E515</accession>
<sequence length="134" mass="15026">MDQNAKPPGATGSSNDDEHMSAVNQLKDLGNRLLNLAKSDDEVLQQQVLDSLLELLQPLTVTESGPHIDRLREIFEFVQNGRSQRTTSRQPQQKRSTDEIVDVSIGSVDEVFVGVITVVKSLINDFFNKDKYKQ</sequence>
<evidence type="ECO:0000256" key="1">
    <source>
        <dbReference type="SAM" id="MobiDB-lite"/>
    </source>
</evidence>
<evidence type="ECO:0000313" key="3">
    <source>
        <dbReference type="Proteomes" id="UP000789739"/>
    </source>
</evidence>
<evidence type="ECO:0000313" key="2">
    <source>
        <dbReference type="EMBL" id="CAG8664947.1"/>
    </source>
</evidence>
<comment type="caution">
    <text evidence="2">The sequence shown here is derived from an EMBL/GenBank/DDBJ whole genome shotgun (WGS) entry which is preliminary data.</text>
</comment>
<gene>
    <name evidence="2" type="ORF">PBRASI_LOCUS10993</name>
</gene>
<dbReference type="EMBL" id="CAJVPI010004078">
    <property type="protein sequence ID" value="CAG8664947.1"/>
    <property type="molecule type" value="Genomic_DNA"/>
</dbReference>
<dbReference type="AlphaFoldDB" id="A0A9N9E515"/>
<feature type="region of interest" description="Disordered" evidence="1">
    <location>
        <begin position="1"/>
        <end position="24"/>
    </location>
</feature>
<protein>
    <submittedName>
        <fullName evidence="2">4024_t:CDS:1</fullName>
    </submittedName>
</protein>
<proteinExistence type="predicted"/>
<dbReference type="Proteomes" id="UP000789739">
    <property type="component" value="Unassembled WGS sequence"/>
</dbReference>
<name>A0A9N9E515_9GLOM</name>
<organism evidence="2 3">
    <name type="scientific">Paraglomus brasilianum</name>
    <dbReference type="NCBI Taxonomy" id="144538"/>
    <lineage>
        <taxon>Eukaryota</taxon>
        <taxon>Fungi</taxon>
        <taxon>Fungi incertae sedis</taxon>
        <taxon>Mucoromycota</taxon>
        <taxon>Glomeromycotina</taxon>
        <taxon>Glomeromycetes</taxon>
        <taxon>Paraglomerales</taxon>
        <taxon>Paraglomeraceae</taxon>
        <taxon>Paraglomus</taxon>
    </lineage>
</organism>
<reference evidence="2" key="1">
    <citation type="submission" date="2021-06" db="EMBL/GenBank/DDBJ databases">
        <authorList>
            <person name="Kallberg Y."/>
            <person name="Tangrot J."/>
            <person name="Rosling A."/>
        </authorList>
    </citation>
    <scope>NUCLEOTIDE SEQUENCE</scope>
    <source>
        <strain evidence="2">BR232B</strain>
    </source>
</reference>
<keyword evidence="3" id="KW-1185">Reference proteome</keyword>